<evidence type="ECO:0000313" key="3">
    <source>
        <dbReference type="Proteomes" id="UP000694001"/>
    </source>
</evidence>
<dbReference type="InterPro" id="IPR004045">
    <property type="entry name" value="Glutathione_S-Trfase_N"/>
</dbReference>
<gene>
    <name evidence="2" type="ORF">KO353_05680</name>
</gene>
<name>A0A975U3M8_9PROT</name>
<dbReference type="InterPro" id="IPR050983">
    <property type="entry name" value="GST_Omega/HSP26"/>
</dbReference>
<keyword evidence="3" id="KW-1185">Reference proteome</keyword>
<evidence type="ECO:0000259" key="1">
    <source>
        <dbReference type="PROSITE" id="PS50404"/>
    </source>
</evidence>
<dbReference type="AlphaFoldDB" id="A0A975U3M8"/>
<dbReference type="Proteomes" id="UP000694001">
    <property type="component" value="Chromosome"/>
</dbReference>
<dbReference type="RefSeq" id="WP_218286747.1">
    <property type="nucleotide sequence ID" value="NZ_CP076448.1"/>
</dbReference>
<dbReference type="Pfam" id="PF13410">
    <property type="entry name" value="GST_C_2"/>
    <property type="match status" value="1"/>
</dbReference>
<protein>
    <submittedName>
        <fullName evidence="2">Glutathione S-transferase family protein</fullName>
    </submittedName>
</protein>
<dbReference type="PROSITE" id="PS50404">
    <property type="entry name" value="GST_NTER"/>
    <property type="match status" value="1"/>
</dbReference>
<dbReference type="Pfam" id="PF13409">
    <property type="entry name" value="GST_N_2"/>
    <property type="match status" value="1"/>
</dbReference>
<sequence length="225" mass="24859">MAEGTLYIGSKRYSSWSLRGWLAVRLAGLDVTEEVIRLGQPETSARIRSVSPSGLVPCLHHKGAVVWESLAIAEYCAELAPWLWPAERRARAHARAISAEMHAGFRALRQAMWMNLGEDFAARAAGRNRTPECLADIARVEALWADARARFGEGGPFLFGASFTLADAMYAPVVTRFLTWSPPLSEGSRAYVEAVRAHPLVARWYAEAAAETWREAKYETLPGEA</sequence>
<organism evidence="2 3">
    <name type="scientific">Elioraea tepida</name>
    <dbReference type="NCBI Taxonomy" id="2843330"/>
    <lineage>
        <taxon>Bacteria</taxon>
        <taxon>Pseudomonadati</taxon>
        <taxon>Pseudomonadota</taxon>
        <taxon>Alphaproteobacteria</taxon>
        <taxon>Acetobacterales</taxon>
        <taxon>Elioraeaceae</taxon>
        <taxon>Elioraea</taxon>
    </lineage>
</organism>
<evidence type="ECO:0000313" key="2">
    <source>
        <dbReference type="EMBL" id="QXM25695.1"/>
    </source>
</evidence>
<dbReference type="InterPro" id="IPR040079">
    <property type="entry name" value="Glutathione_S-Trfase"/>
</dbReference>
<dbReference type="GO" id="GO:0005737">
    <property type="term" value="C:cytoplasm"/>
    <property type="evidence" value="ECO:0007669"/>
    <property type="project" value="TreeGrafter"/>
</dbReference>
<feature type="domain" description="GST N-terminal" evidence="1">
    <location>
        <begin position="4"/>
        <end position="84"/>
    </location>
</feature>
<dbReference type="SFLD" id="SFLDS00019">
    <property type="entry name" value="Glutathione_Transferase_(cytos"/>
    <property type="match status" value="1"/>
</dbReference>
<dbReference type="PANTHER" id="PTHR43968:SF6">
    <property type="entry name" value="GLUTATHIONE S-TRANSFERASE OMEGA"/>
    <property type="match status" value="1"/>
</dbReference>
<accession>A0A975U3M8</accession>
<dbReference type="PANTHER" id="PTHR43968">
    <property type="match status" value="1"/>
</dbReference>
<proteinExistence type="predicted"/>
<dbReference type="CDD" id="cd03043">
    <property type="entry name" value="GST_N_1"/>
    <property type="match status" value="1"/>
</dbReference>
<reference evidence="2" key="1">
    <citation type="submission" date="2021-06" db="EMBL/GenBank/DDBJ databases">
        <title>Elioraea tepida, sp. nov., a moderately thermophilic aerobic anoxygenic phototrophic bacterium isolated from an alkaline siliceous hot spring mat community in Yellowstone National Park, WY, USA.</title>
        <authorList>
            <person name="Saini M.K."/>
            <person name="Yoshida S."/>
            <person name="Sebastian A."/>
            <person name="Hirose S."/>
            <person name="Hara E."/>
            <person name="Tamaki H."/>
            <person name="Soulier N.T."/>
            <person name="Albert I."/>
            <person name="Hanada S."/>
            <person name="Bryant D.A."/>
            <person name="Tank M."/>
        </authorList>
    </citation>
    <scope>NUCLEOTIDE SEQUENCE</scope>
    <source>
        <strain evidence="2">MS-P2</strain>
    </source>
</reference>
<dbReference type="CDD" id="cd03194">
    <property type="entry name" value="GST_C_3"/>
    <property type="match status" value="1"/>
</dbReference>
<dbReference type="EMBL" id="CP076448">
    <property type="protein sequence ID" value="QXM25695.1"/>
    <property type="molecule type" value="Genomic_DNA"/>
</dbReference>
<dbReference type="KEGG" id="elio:KO353_05680"/>